<accession>A0AAE8QZ63</accession>
<dbReference type="Proteomes" id="UP000291623">
    <property type="component" value="Unassembled WGS sequence"/>
</dbReference>
<reference evidence="2 3" key="1">
    <citation type="submission" date="2019-02" db="EMBL/GenBank/DDBJ databases">
        <title>The draft genome of Enterobacter spp. strains.</title>
        <authorList>
            <person name="Wang C."/>
            <person name="Feng Y."/>
            <person name="Zong Z."/>
        </authorList>
    </citation>
    <scope>NUCLEOTIDE SEQUENCE [LARGE SCALE GENOMIC DNA]</scope>
    <source>
        <strain evidence="2 3">WCHEQ120003</strain>
    </source>
</reference>
<keyword evidence="1" id="KW-0812">Transmembrane</keyword>
<feature type="transmembrane region" description="Helical" evidence="1">
    <location>
        <begin position="67"/>
        <end position="87"/>
    </location>
</feature>
<dbReference type="RefSeq" id="WP_131636353.1">
    <property type="nucleotide sequence ID" value="NZ_SJON01000002.1"/>
</dbReference>
<dbReference type="GeneID" id="92387462"/>
<sequence>MALTNRTKTVFRWGGIVIVSLCYFIALVLSTFSFSAFSESESMRFSGPIPLKEYQASIDSIMQATDGVFTVALFGFAICVPLILLIFKKVR</sequence>
<dbReference type="EMBL" id="SJON01000002">
    <property type="protein sequence ID" value="TCB88965.1"/>
    <property type="molecule type" value="Genomic_DNA"/>
</dbReference>
<comment type="caution">
    <text evidence="2">The sequence shown here is derived from an EMBL/GenBank/DDBJ whole genome shotgun (WGS) entry which is preliminary data.</text>
</comment>
<evidence type="ECO:0000313" key="3">
    <source>
        <dbReference type="Proteomes" id="UP000291623"/>
    </source>
</evidence>
<organism evidence="2 3">
    <name type="scientific">Enterobacter quasihormaechei</name>
    <dbReference type="NCBI Taxonomy" id="2529382"/>
    <lineage>
        <taxon>Bacteria</taxon>
        <taxon>Pseudomonadati</taxon>
        <taxon>Pseudomonadota</taxon>
        <taxon>Gammaproteobacteria</taxon>
        <taxon>Enterobacterales</taxon>
        <taxon>Enterobacteriaceae</taxon>
        <taxon>Enterobacter</taxon>
    </lineage>
</organism>
<keyword evidence="1" id="KW-0472">Membrane</keyword>
<gene>
    <name evidence="2" type="ORF">E0L16_03730</name>
</gene>
<protein>
    <submittedName>
        <fullName evidence="2">Uncharacterized protein</fullName>
    </submittedName>
</protein>
<name>A0AAE8QZ63_9ENTR</name>
<evidence type="ECO:0000313" key="2">
    <source>
        <dbReference type="EMBL" id="TCB88965.1"/>
    </source>
</evidence>
<evidence type="ECO:0000256" key="1">
    <source>
        <dbReference type="SAM" id="Phobius"/>
    </source>
</evidence>
<keyword evidence="1" id="KW-1133">Transmembrane helix</keyword>
<dbReference type="AlphaFoldDB" id="A0AAE8QZ63"/>
<feature type="transmembrane region" description="Helical" evidence="1">
    <location>
        <begin position="12"/>
        <end position="37"/>
    </location>
</feature>
<proteinExistence type="predicted"/>